<proteinExistence type="predicted"/>
<dbReference type="KEGG" id="pmaw:MACH26_22780"/>
<gene>
    <name evidence="1" type="ORF">MACH26_22780</name>
</gene>
<dbReference type="EMBL" id="AP027272">
    <property type="protein sequence ID" value="BDX06757.1"/>
    <property type="molecule type" value="Genomic_DNA"/>
</dbReference>
<name>A0AA48HNJ9_9ALTE</name>
<keyword evidence="2" id="KW-1185">Reference proteome</keyword>
<sequence>MFIIETENQSVNALNSSLSSTSGTRRNTSGASSSYNFDEMAKLRALFLGLIRQKRWIYFLNDEIKLRANHLPVLQVKLKPHHCQYESLQKIIVAGNCSAVVVENNKLDDKQLEDILALGIAHRVQLILLENIQDSETLH</sequence>
<dbReference type="AlphaFoldDB" id="A0AA48HNJ9"/>
<reference evidence="1" key="1">
    <citation type="submission" date="2023-01" db="EMBL/GenBank/DDBJ databases">
        <title>Complete genome sequence of Planctobacterium marinum strain Dej080120_11.</title>
        <authorList>
            <person name="Ueki S."/>
            <person name="Maruyama F."/>
        </authorList>
    </citation>
    <scope>NUCLEOTIDE SEQUENCE</scope>
    <source>
        <strain evidence="1">Dej080120_11</strain>
    </source>
</reference>
<evidence type="ECO:0000313" key="2">
    <source>
        <dbReference type="Proteomes" id="UP001333710"/>
    </source>
</evidence>
<organism evidence="1 2">
    <name type="scientific">Planctobacterium marinum</name>
    <dbReference type="NCBI Taxonomy" id="1631968"/>
    <lineage>
        <taxon>Bacteria</taxon>
        <taxon>Pseudomonadati</taxon>
        <taxon>Pseudomonadota</taxon>
        <taxon>Gammaproteobacteria</taxon>
        <taxon>Alteromonadales</taxon>
        <taxon>Alteromonadaceae</taxon>
        <taxon>Planctobacterium</taxon>
    </lineage>
</organism>
<protein>
    <submittedName>
        <fullName evidence="1">Uncharacterized protein</fullName>
    </submittedName>
</protein>
<accession>A0AA48HNJ9</accession>
<dbReference type="RefSeq" id="WP_338292758.1">
    <property type="nucleotide sequence ID" value="NZ_AP027272.1"/>
</dbReference>
<dbReference type="Proteomes" id="UP001333710">
    <property type="component" value="Chromosome"/>
</dbReference>
<evidence type="ECO:0000313" key="1">
    <source>
        <dbReference type="EMBL" id="BDX06757.1"/>
    </source>
</evidence>